<proteinExistence type="predicted"/>
<dbReference type="RefSeq" id="WP_083092464.1">
    <property type="nucleotide sequence ID" value="NZ_LXWF01000041.1"/>
</dbReference>
<sequence length="312" mass="33212">MSQTSTSHHPTTLKAGGYTAVLSPAGARLVNLTTETGSTLVLPATETGSNPGARGEILAPWVNRISDGTYRWLGQEYKLPLNEPDLGNAIHGLVRDQLWNFSSIADTSEGQAVSATLRPLVAEGYPFTVSYEVIYHLSTKGLSATLTARNEGNVVAPYAAGAHPYLTVGTSFETKGILDRWTLQLPARTVLKVNSRMIPLTEALAVAPLEFTTPQPLAGLAIDHAFGSLQADSDGAIRVSLTDQTSGTSTVLTAEEGINWIQIYTDGSNRRGVAVEPMTSPANTFNSGIDLITLEPGATHRCSWRIEQVPAA</sequence>
<dbReference type="InterPro" id="IPR008183">
    <property type="entry name" value="Aldose_1/G6P_1-epimerase"/>
</dbReference>
<dbReference type="PANTHER" id="PTHR10091:SF0">
    <property type="entry name" value="GALACTOSE MUTAROTASE"/>
    <property type="match status" value="1"/>
</dbReference>
<dbReference type="Pfam" id="PF01263">
    <property type="entry name" value="Aldose_epim"/>
    <property type="match status" value="1"/>
</dbReference>
<organism evidence="1 2">
    <name type="scientific">Rothia nasimurium</name>
    <dbReference type="NCBI Taxonomy" id="85336"/>
    <lineage>
        <taxon>Bacteria</taxon>
        <taxon>Bacillati</taxon>
        <taxon>Actinomycetota</taxon>
        <taxon>Actinomycetes</taxon>
        <taxon>Micrococcales</taxon>
        <taxon>Micrococcaceae</taxon>
        <taxon>Rothia</taxon>
    </lineage>
</organism>
<dbReference type="PANTHER" id="PTHR10091">
    <property type="entry name" value="ALDOSE-1-EPIMERASE"/>
    <property type="match status" value="1"/>
</dbReference>
<reference evidence="1 2" key="1">
    <citation type="submission" date="2016-05" db="EMBL/GenBank/DDBJ databases">
        <title>Draft genome sequence of a porcine commensal Rothia nasimurium.</title>
        <authorList>
            <person name="Gaiser R.A."/>
            <person name="Van Baarlen P."/>
            <person name="Wells J.M."/>
        </authorList>
    </citation>
    <scope>NUCLEOTIDE SEQUENCE [LARGE SCALE GENOMIC DNA]</scope>
    <source>
        <strain evidence="1 2">PT-32</strain>
    </source>
</reference>
<dbReference type="GO" id="GO:0006006">
    <property type="term" value="P:glucose metabolic process"/>
    <property type="evidence" value="ECO:0007669"/>
    <property type="project" value="TreeGrafter"/>
</dbReference>
<evidence type="ECO:0000313" key="1">
    <source>
        <dbReference type="EMBL" id="ORC16000.1"/>
    </source>
</evidence>
<keyword evidence="2" id="KW-1185">Reference proteome</keyword>
<accession>A0A1Y1RN24</accession>
<dbReference type="InterPro" id="IPR014718">
    <property type="entry name" value="GH-type_carb-bd"/>
</dbReference>
<dbReference type="OrthoDB" id="4739604at2"/>
<evidence type="ECO:0000313" key="2">
    <source>
        <dbReference type="Proteomes" id="UP000192359"/>
    </source>
</evidence>
<dbReference type="GO" id="GO:0004034">
    <property type="term" value="F:aldose 1-epimerase activity"/>
    <property type="evidence" value="ECO:0007669"/>
    <property type="project" value="TreeGrafter"/>
</dbReference>
<name>A0A1Y1RN24_9MICC</name>
<evidence type="ECO:0008006" key="3">
    <source>
        <dbReference type="Google" id="ProtNLM"/>
    </source>
</evidence>
<dbReference type="Proteomes" id="UP000192359">
    <property type="component" value="Unassembled WGS sequence"/>
</dbReference>
<dbReference type="EMBL" id="LXWF01000041">
    <property type="protein sequence ID" value="ORC16000.1"/>
    <property type="molecule type" value="Genomic_DNA"/>
</dbReference>
<dbReference type="SUPFAM" id="SSF74650">
    <property type="entry name" value="Galactose mutarotase-like"/>
    <property type="match status" value="1"/>
</dbReference>
<protein>
    <recommendedName>
        <fullName evidence="3">Galactose mutarotase</fullName>
    </recommendedName>
</protein>
<gene>
    <name evidence="1" type="ORF">A7979_05135</name>
</gene>
<dbReference type="GO" id="GO:0033499">
    <property type="term" value="P:galactose catabolic process via UDP-galactose, Leloir pathway"/>
    <property type="evidence" value="ECO:0007669"/>
    <property type="project" value="TreeGrafter"/>
</dbReference>
<comment type="caution">
    <text evidence="1">The sequence shown here is derived from an EMBL/GenBank/DDBJ whole genome shotgun (WGS) entry which is preliminary data.</text>
</comment>
<dbReference type="AlphaFoldDB" id="A0A1Y1RN24"/>
<dbReference type="Gene3D" id="2.70.98.10">
    <property type="match status" value="1"/>
</dbReference>
<dbReference type="GO" id="GO:0030246">
    <property type="term" value="F:carbohydrate binding"/>
    <property type="evidence" value="ECO:0007669"/>
    <property type="project" value="InterPro"/>
</dbReference>
<dbReference type="InterPro" id="IPR011013">
    <property type="entry name" value="Gal_mutarotase_sf_dom"/>
</dbReference>